<gene>
    <name evidence="1" type="ORF">ERUC_LOCUS19910</name>
</gene>
<dbReference type="PANTHER" id="PTHR32419">
    <property type="entry name" value="GLUTATHIONYL-HYDROQUINONE REDUCTASE"/>
    <property type="match status" value="1"/>
</dbReference>
<dbReference type="SUPFAM" id="SSF52833">
    <property type="entry name" value="Thioredoxin-like"/>
    <property type="match status" value="1"/>
</dbReference>
<dbReference type="AlphaFoldDB" id="A0ABC8K6E1"/>
<reference evidence="1 2" key="1">
    <citation type="submission" date="2022-03" db="EMBL/GenBank/DDBJ databases">
        <authorList>
            <person name="Macdonald S."/>
            <person name="Ahmed S."/>
            <person name="Newling K."/>
        </authorList>
    </citation>
    <scope>NUCLEOTIDE SEQUENCE [LARGE SCALE GENOMIC DNA]</scope>
</reference>
<name>A0ABC8K6E1_ERUVS</name>
<dbReference type="InterPro" id="IPR036282">
    <property type="entry name" value="Glutathione-S-Trfase_C_sf"/>
</dbReference>
<dbReference type="Proteomes" id="UP001642260">
    <property type="component" value="Unassembled WGS sequence"/>
</dbReference>
<organism evidence="1 2">
    <name type="scientific">Eruca vesicaria subsp. sativa</name>
    <name type="common">Garden rocket</name>
    <name type="synonym">Eruca sativa</name>
    <dbReference type="NCBI Taxonomy" id="29727"/>
    <lineage>
        <taxon>Eukaryota</taxon>
        <taxon>Viridiplantae</taxon>
        <taxon>Streptophyta</taxon>
        <taxon>Embryophyta</taxon>
        <taxon>Tracheophyta</taxon>
        <taxon>Spermatophyta</taxon>
        <taxon>Magnoliopsida</taxon>
        <taxon>eudicotyledons</taxon>
        <taxon>Gunneridae</taxon>
        <taxon>Pentapetalae</taxon>
        <taxon>rosids</taxon>
        <taxon>malvids</taxon>
        <taxon>Brassicales</taxon>
        <taxon>Brassicaceae</taxon>
        <taxon>Brassiceae</taxon>
        <taxon>Eruca</taxon>
    </lineage>
</organism>
<dbReference type="PANTHER" id="PTHR32419:SF6">
    <property type="entry name" value="GLUTATHIONE S-TRANSFERASE OMEGA-LIKE 1-RELATED"/>
    <property type="match status" value="1"/>
</dbReference>
<keyword evidence="2" id="KW-1185">Reference proteome</keyword>
<dbReference type="SUPFAM" id="SSF47616">
    <property type="entry name" value="GST C-terminal domain-like"/>
    <property type="match status" value="1"/>
</dbReference>
<evidence type="ECO:0008006" key="3">
    <source>
        <dbReference type="Google" id="ProtNLM"/>
    </source>
</evidence>
<dbReference type="InterPro" id="IPR016639">
    <property type="entry name" value="GST_Omega/GSH"/>
</dbReference>
<evidence type="ECO:0000313" key="2">
    <source>
        <dbReference type="Proteomes" id="UP001642260"/>
    </source>
</evidence>
<dbReference type="EMBL" id="CAKOAT010188489">
    <property type="protein sequence ID" value="CAH8354155.1"/>
    <property type="molecule type" value="Genomic_DNA"/>
</dbReference>
<sequence length="142" mass="16305">MSYSTIISNNRLLSLASKFTACGSLLQCPTEYGRYHLYISYTCPWASRCLSYLKIKGLDDAISFSVYAVHLKCNQKLLREYPNLFNYTKDIFQVPGMSSTVNMNHIKQHYYGSHPSINPFGIIPHGPNIDYSLPHDLRRFSK</sequence>
<proteinExistence type="predicted"/>
<dbReference type="Gene3D" id="3.40.30.10">
    <property type="entry name" value="Glutaredoxin"/>
    <property type="match status" value="2"/>
</dbReference>
<comment type="caution">
    <text evidence="1">The sequence shown here is derived from an EMBL/GenBank/DDBJ whole genome shotgun (WGS) entry which is preliminary data.</text>
</comment>
<dbReference type="InterPro" id="IPR036249">
    <property type="entry name" value="Thioredoxin-like_sf"/>
</dbReference>
<evidence type="ECO:0000313" key="1">
    <source>
        <dbReference type="EMBL" id="CAH8354155.1"/>
    </source>
</evidence>
<accession>A0ABC8K6E1</accession>
<protein>
    <recommendedName>
        <fullName evidence="3">GST N-terminal domain-containing protein</fullName>
    </recommendedName>
</protein>